<organism evidence="1 2">
    <name type="scientific">Caerostris extrusa</name>
    <name type="common">Bark spider</name>
    <name type="synonym">Caerostris bankana</name>
    <dbReference type="NCBI Taxonomy" id="172846"/>
    <lineage>
        <taxon>Eukaryota</taxon>
        <taxon>Metazoa</taxon>
        <taxon>Ecdysozoa</taxon>
        <taxon>Arthropoda</taxon>
        <taxon>Chelicerata</taxon>
        <taxon>Arachnida</taxon>
        <taxon>Araneae</taxon>
        <taxon>Araneomorphae</taxon>
        <taxon>Entelegynae</taxon>
        <taxon>Araneoidea</taxon>
        <taxon>Araneidae</taxon>
        <taxon>Caerostris</taxon>
    </lineage>
</organism>
<comment type="caution">
    <text evidence="1">The sequence shown here is derived from an EMBL/GenBank/DDBJ whole genome shotgun (WGS) entry which is preliminary data.</text>
</comment>
<accession>A0AAV4MF61</accession>
<sequence length="117" mass="13211">MLADKRGLRSDELLAREGFGWGCPGEIVTARPLVVPPPIRARQRTYLIRPIIVPFGSREKLVQTFMEVFFGLACDYEVMRPCNPGASFRVRTPRLLEERGGTRALQILILMGVHAYP</sequence>
<reference evidence="1 2" key="1">
    <citation type="submission" date="2021-06" db="EMBL/GenBank/DDBJ databases">
        <title>Caerostris extrusa draft genome.</title>
        <authorList>
            <person name="Kono N."/>
            <person name="Arakawa K."/>
        </authorList>
    </citation>
    <scope>NUCLEOTIDE SEQUENCE [LARGE SCALE GENOMIC DNA]</scope>
</reference>
<evidence type="ECO:0000313" key="1">
    <source>
        <dbReference type="EMBL" id="GIX70624.1"/>
    </source>
</evidence>
<protein>
    <submittedName>
        <fullName evidence="1">Uncharacterized protein</fullName>
    </submittedName>
</protein>
<gene>
    <name evidence="1" type="ORF">CEXT_35981</name>
</gene>
<dbReference type="Proteomes" id="UP001054945">
    <property type="component" value="Unassembled WGS sequence"/>
</dbReference>
<dbReference type="AlphaFoldDB" id="A0AAV4MF61"/>
<evidence type="ECO:0000313" key="2">
    <source>
        <dbReference type="Proteomes" id="UP001054945"/>
    </source>
</evidence>
<keyword evidence="2" id="KW-1185">Reference proteome</keyword>
<proteinExistence type="predicted"/>
<dbReference type="EMBL" id="BPLR01019689">
    <property type="protein sequence ID" value="GIX70624.1"/>
    <property type="molecule type" value="Genomic_DNA"/>
</dbReference>
<name>A0AAV4MF61_CAEEX</name>